<proteinExistence type="predicted"/>
<name>A0A7T0CQJ8_9ROSA</name>
<dbReference type="PANTHER" id="PTHR35218:SF9">
    <property type="entry name" value="ENDONUCLEASE_EXONUCLEASE_PHOSPHATASE DOMAIN-CONTAINING PROTEIN"/>
    <property type="match status" value="1"/>
</dbReference>
<dbReference type="GeneID" id="63657486"/>
<organism evidence="1">
    <name type="scientific">Pyrus betulifolia</name>
    <dbReference type="NCBI Taxonomy" id="436086"/>
    <lineage>
        <taxon>Eukaryota</taxon>
        <taxon>Viridiplantae</taxon>
        <taxon>Streptophyta</taxon>
        <taxon>Embryophyta</taxon>
        <taxon>Tracheophyta</taxon>
        <taxon>Spermatophyta</taxon>
        <taxon>Magnoliopsida</taxon>
        <taxon>eudicotyledons</taxon>
        <taxon>Gunneridae</taxon>
        <taxon>Pentapetalae</taxon>
        <taxon>rosids</taxon>
        <taxon>fabids</taxon>
        <taxon>Rosales</taxon>
        <taxon>Rosaceae</taxon>
        <taxon>Amygdaloideae</taxon>
        <taxon>Maleae</taxon>
        <taxon>Pyrus</taxon>
    </lineage>
</organism>
<sequence length="238" mass="26839">MFMLTEERIQYQKNDFLLRKCIKYLRNLLISCPFSIIGRPLSPLASLYCSKMARLAVAFSAGSVNVRRNPQKRQRDRRKRAVAGGGNRYVFFGAFAFQLINDVKAISVECESESLVNDLKRIHAFDVLVLSEPRISVSKALDVVKTLGFSGSFIVDAVGFSGGFWIPWNPDVVDLCIVDHTNQSISALVSSTSHRKSIVTAICASPAYYAVREDLWHHLDDFHAHCEYPWMLAGYEIN</sequence>
<dbReference type="EMBL" id="MW080658">
    <property type="protein sequence ID" value="QPJ79543.1"/>
    <property type="molecule type" value="Genomic_DNA"/>
</dbReference>
<gene>
    <name evidence="1" type="primary">ORF238</name>
</gene>
<protein>
    <submittedName>
        <fullName evidence="1">Uncharacterized protein</fullName>
    </submittedName>
</protein>
<dbReference type="AlphaFoldDB" id="A0A7T0CQJ8"/>
<dbReference type="RefSeq" id="YP_010047100.1">
    <property type="nucleotide sequence ID" value="NC_054332.1"/>
</dbReference>
<geneLocation type="mitochondrion" evidence="1"/>
<keyword evidence="1" id="KW-0496">Mitochondrion</keyword>
<dbReference type="PANTHER" id="PTHR35218">
    <property type="entry name" value="RNASE H DOMAIN-CONTAINING PROTEIN"/>
    <property type="match status" value="1"/>
</dbReference>
<accession>A0A7T0CQJ8</accession>
<reference evidence="1" key="1">
    <citation type="submission" date="2020-10" db="EMBL/GenBank/DDBJ databases">
        <title>Complete Mitochondrial Genome of Pyrus betulifolia Bunge.</title>
        <authorList>
            <person name="Yuan M."/>
            <person name="Ji P."/>
            <person name="Qiu Z."/>
            <person name="Li D."/>
        </authorList>
    </citation>
    <scope>NUCLEOTIDE SEQUENCE</scope>
</reference>
<evidence type="ECO:0000313" key="1">
    <source>
        <dbReference type="EMBL" id="QPJ79543.1"/>
    </source>
</evidence>